<dbReference type="PANTHER" id="PTHR31528">
    <property type="entry name" value="4-AMINO-5-HYDROXYMETHYL-2-METHYLPYRIMIDINE PHOSPHATE SYNTHASE THI11-RELATED"/>
    <property type="match status" value="1"/>
</dbReference>
<gene>
    <name evidence="3" type="ORF">V1633_36740</name>
</gene>
<reference evidence="3 4" key="1">
    <citation type="submission" date="2024-01" db="EMBL/GenBank/DDBJ databases">
        <title>Genome insights into Plantactinospora sonchi sp. nov.</title>
        <authorList>
            <person name="Wang L."/>
        </authorList>
    </citation>
    <scope>NUCLEOTIDE SEQUENCE [LARGE SCALE GENOMIC DNA]</scope>
    <source>
        <strain evidence="3 4">NEAU-QY2</strain>
    </source>
</reference>
<dbReference type="InterPro" id="IPR006311">
    <property type="entry name" value="TAT_signal"/>
</dbReference>
<proteinExistence type="predicted"/>
<keyword evidence="1" id="KW-0732">Signal</keyword>
<dbReference type="PANTHER" id="PTHR31528:SF15">
    <property type="entry name" value="RIBOFLAVIN-BINDING PROTEIN RIBY"/>
    <property type="match status" value="1"/>
</dbReference>
<feature type="domain" description="SsuA/THI5-like" evidence="2">
    <location>
        <begin position="60"/>
        <end position="272"/>
    </location>
</feature>
<evidence type="ECO:0000313" key="3">
    <source>
        <dbReference type="EMBL" id="MEE6264010.1"/>
    </source>
</evidence>
<evidence type="ECO:0000313" key="4">
    <source>
        <dbReference type="Proteomes" id="UP001332243"/>
    </source>
</evidence>
<feature type="chain" id="PRO_5047299330" evidence="1">
    <location>
        <begin position="33"/>
        <end position="373"/>
    </location>
</feature>
<dbReference type="Pfam" id="PF09084">
    <property type="entry name" value="NMT1"/>
    <property type="match status" value="1"/>
</dbReference>
<organism evidence="3 4">
    <name type="scientific">Plantactinospora sonchi</name>
    <dbReference type="NCBI Taxonomy" id="1544735"/>
    <lineage>
        <taxon>Bacteria</taxon>
        <taxon>Bacillati</taxon>
        <taxon>Actinomycetota</taxon>
        <taxon>Actinomycetes</taxon>
        <taxon>Micromonosporales</taxon>
        <taxon>Micromonosporaceae</taxon>
        <taxon>Plantactinospora</taxon>
    </lineage>
</organism>
<dbReference type="RefSeq" id="WP_331218801.1">
    <property type="nucleotide sequence ID" value="NZ_JAZGQK010000050.1"/>
</dbReference>
<evidence type="ECO:0000259" key="2">
    <source>
        <dbReference type="Pfam" id="PF09084"/>
    </source>
</evidence>
<protein>
    <submittedName>
        <fullName evidence="3">ABC transporter substrate-binding protein</fullName>
    </submittedName>
</protein>
<dbReference type="Proteomes" id="UP001332243">
    <property type="component" value="Unassembled WGS sequence"/>
</dbReference>
<dbReference type="PROSITE" id="PS51318">
    <property type="entry name" value="TAT"/>
    <property type="match status" value="1"/>
</dbReference>
<keyword evidence="4" id="KW-1185">Reference proteome</keyword>
<accession>A0ABU7S5F7</accession>
<feature type="signal peptide" evidence="1">
    <location>
        <begin position="1"/>
        <end position="32"/>
    </location>
</feature>
<dbReference type="InterPro" id="IPR015168">
    <property type="entry name" value="SsuA/THI5"/>
</dbReference>
<dbReference type="SUPFAM" id="SSF53850">
    <property type="entry name" value="Periplasmic binding protein-like II"/>
    <property type="match status" value="1"/>
</dbReference>
<evidence type="ECO:0000256" key="1">
    <source>
        <dbReference type="SAM" id="SignalP"/>
    </source>
</evidence>
<comment type="caution">
    <text evidence="3">The sequence shown here is derived from an EMBL/GenBank/DDBJ whole genome shotgun (WGS) entry which is preliminary data.</text>
</comment>
<dbReference type="EMBL" id="JAZGQK010000050">
    <property type="protein sequence ID" value="MEE6264010.1"/>
    <property type="molecule type" value="Genomic_DNA"/>
</dbReference>
<name>A0ABU7S5F7_9ACTN</name>
<dbReference type="Gene3D" id="3.40.190.10">
    <property type="entry name" value="Periplasmic binding protein-like II"/>
    <property type="match status" value="2"/>
</dbReference>
<dbReference type="InterPro" id="IPR027939">
    <property type="entry name" value="NMT1/THI5"/>
</dbReference>
<sequence>MSDTVTPQRPRRRFTAVTTVALAGLLAVTATGCGPDGGPAGADGKGGTITFGISTPTMTANFVALAVGKEEGFFADEGLKVDDVFLKDSGTVLQAMAGGKVDIGTPTPDVAFAAMDQGQDVKLIYNWARRPVAAFSVLDTSPITTVRDLAGRTIGVQSISAGTTTLAKASLTQAGVDVNRVKFVEVGLGAPALDALQRGRVDTVVQYDAQSSAQISAGAKLRLISPEGVEDLFATTFVSSSAFLTSNSAAVKGFGRAWSKASVWALANPEAAIRIMWKLYPASKTGDGDKAMQNALAIFKARMDSAVNVDDVTAKKIWGQYDESAVQHWLDFAHQNGITKSSLKTSDVYTNADVPDYNNFDAAAIQKAAAEAK</sequence>